<organism evidence="7 8">
    <name type="scientific">Pseudomonas asplenii</name>
    <dbReference type="NCBI Taxonomy" id="53407"/>
    <lineage>
        <taxon>Bacteria</taxon>
        <taxon>Pseudomonadati</taxon>
        <taxon>Pseudomonadota</taxon>
        <taxon>Gammaproteobacteria</taxon>
        <taxon>Pseudomonadales</taxon>
        <taxon>Pseudomonadaceae</taxon>
        <taxon>Pseudomonas</taxon>
    </lineage>
</organism>
<evidence type="ECO:0000313" key="7">
    <source>
        <dbReference type="EMBL" id="KPA88111.1"/>
    </source>
</evidence>
<name>A0A0N0VIN7_9PSED</name>
<dbReference type="SMART" id="SM00342">
    <property type="entry name" value="HTH_ARAC"/>
    <property type="match status" value="1"/>
</dbReference>
<comment type="caution">
    <text evidence="7">The sequence shown here is derived from an EMBL/GenBank/DDBJ whole genome shotgun (WGS) entry which is preliminary data.</text>
</comment>
<evidence type="ECO:0000256" key="1">
    <source>
        <dbReference type="ARBA" id="ARBA00023015"/>
    </source>
</evidence>
<feature type="domain" description="HTH araC/xylS-type" evidence="6">
    <location>
        <begin position="77"/>
        <end position="175"/>
    </location>
</feature>
<evidence type="ECO:0000256" key="4">
    <source>
        <dbReference type="ARBA" id="ARBA00037345"/>
    </source>
</evidence>
<feature type="region of interest" description="Disordered" evidence="5">
    <location>
        <begin position="168"/>
        <end position="188"/>
    </location>
</feature>
<dbReference type="PANTHER" id="PTHR46796:SF14">
    <property type="entry name" value="TRANSCRIPTIONAL REGULATORY PROTEIN"/>
    <property type="match status" value="1"/>
</dbReference>
<evidence type="ECO:0000256" key="3">
    <source>
        <dbReference type="ARBA" id="ARBA00023163"/>
    </source>
</evidence>
<dbReference type="Gene3D" id="1.10.10.60">
    <property type="entry name" value="Homeodomain-like"/>
    <property type="match status" value="2"/>
</dbReference>
<dbReference type="Pfam" id="PF12833">
    <property type="entry name" value="HTH_18"/>
    <property type="match status" value="1"/>
</dbReference>
<keyword evidence="1" id="KW-0805">Transcription regulation</keyword>
<dbReference type="InterPro" id="IPR020449">
    <property type="entry name" value="Tscrpt_reg_AraC-type_HTH"/>
</dbReference>
<keyword evidence="3" id="KW-0804">Transcription</keyword>
<keyword evidence="2 7" id="KW-0238">DNA-binding</keyword>
<evidence type="ECO:0000313" key="8">
    <source>
        <dbReference type="Proteomes" id="UP000037931"/>
    </source>
</evidence>
<dbReference type="PRINTS" id="PR00032">
    <property type="entry name" value="HTHARAC"/>
</dbReference>
<protein>
    <submittedName>
        <fullName evidence="7">DNA-binding domain-containing protein, AraC-type</fullName>
    </submittedName>
</protein>
<dbReference type="GO" id="GO:0043565">
    <property type="term" value="F:sequence-specific DNA binding"/>
    <property type="evidence" value="ECO:0007669"/>
    <property type="project" value="InterPro"/>
</dbReference>
<comment type="function">
    <text evidence="4">Regulatory protein of the TOL plasmid xyl operons. XylS activates the xylXYZLTEGFJQKIH operon required for the degradation of toluene, m-xylene and p-xylene.</text>
</comment>
<dbReference type="Proteomes" id="UP000037931">
    <property type="component" value="Unassembled WGS sequence"/>
</dbReference>
<dbReference type="InterPro" id="IPR050204">
    <property type="entry name" value="AraC_XylS_family_regulators"/>
</dbReference>
<dbReference type="AlphaFoldDB" id="A0A0N0VIN7"/>
<dbReference type="STRING" id="50340.PF66_05343"/>
<feature type="compositionally biased region" description="Polar residues" evidence="5">
    <location>
        <begin position="7"/>
        <end position="24"/>
    </location>
</feature>
<feature type="region of interest" description="Disordered" evidence="5">
    <location>
        <begin position="1"/>
        <end position="25"/>
    </location>
</feature>
<dbReference type="PATRIC" id="fig|50340.43.peg.3050"/>
<evidence type="ECO:0000256" key="5">
    <source>
        <dbReference type="SAM" id="MobiDB-lite"/>
    </source>
</evidence>
<dbReference type="PROSITE" id="PS01124">
    <property type="entry name" value="HTH_ARAC_FAMILY_2"/>
    <property type="match status" value="1"/>
</dbReference>
<accession>A0A0N0VIN7</accession>
<reference evidence="7 8" key="1">
    <citation type="journal article" date="2015" name="PLoS ONE">
        <title>Rice-Infecting Pseudomonas Genomes Are Highly Accessorized and Harbor Multiple Putative Virulence Mechanisms to Cause Sheath Brown Rot.</title>
        <authorList>
            <person name="Quibod I.L."/>
            <person name="Grande G."/>
            <person name="Oreiro E.G."/>
            <person name="Borja F.N."/>
            <person name="Dossa G.S."/>
            <person name="Mauleon R."/>
            <person name="Cruz C.V."/>
            <person name="Oliva R."/>
        </authorList>
    </citation>
    <scope>NUCLEOTIDE SEQUENCE [LARGE SCALE GENOMIC DNA]</scope>
    <source>
        <strain evidence="7 8">IRRI 6609</strain>
    </source>
</reference>
<keyword evidence="8" id="KW-1185">Reference proteome</keyword>
<dbReference type="SUPFAM" id="SSF46689">
    <property type="entry name" value="Homeodomain-like"/>
    <property type="match status" value="2"/>
</dbReference>
<evidence type="ECO:0000256" key="2">
    <source>
        <dbReference type="ARBA" id="ARBA00023125"/>
    </source>
</evidence>
<dbReference type="GO" id="GO:0003700">
    <property type="term" value="F:DNA-binding transcription factor activity"/>
    <property type="evidence" value="ECO:0007669"/>
    <property type="project" value="InterPro"/>
</dbReference>
<sequence>MSRPHTETLTPFNSQRVSIGQQPQDGDAYDAVMAQVKEHAGACGTGVDDADTRGDDCIVLATVEVDLPQRLKPWQVSTAKQLMLDHLDSGISVTEVAQACALSRSHFTRMFKESTRFSPQEWLREQRLSKSKELLSRSRMLVVDIALECGFCDQAHFSRTFMKAEGMTPRSWRQQATYPDAGRGSAQR</sequence>
<proteinExistence type="predicted"/>
<dbReference type="PANTHER" id="PTHR46796">
    <property type="entry name" value="HTH-TYPE TRANSCRIPTIONAL ACTIVATOR RHAS-RELATED"/>
    <property type="match status" value="1"/>
</dbReference>
<gene>
    <name evidence="7" type="ORF">PF66_05343</name>
</gene>
<dbReference type="InterPro" id="IPR018060">
    <property type="entry name" value="HTH_AraC"/>
</dbReference>
<dbReference type="InterPro" id="IPR009057">
    <property type="entry name" value="Homeodomain-like_sf"/>
</dbReference>
<evidence type="ECO:0000259" key="6">
    <source>
        <dbReference type="PROSITE" id="PS01124"/>
    </source>
</evidence>
<dbReference type="EMBL" id="JSYZ01000023">
    <property type="protein sequence ID" value="KPA88111.1"/>
    <property type="molecule type" value="Genomic_DNA"/>
</dbReference>